<keyword evidence="3 5" id="KW-0479">Metal-binding</keyword>
<dbReference type="PRINTS" id="PR00463">
    <property type="entry name" value="EP450I"/>
</dbReference>
<organism evidence="7 8">
    <name type="scientific">Apiospora kogelbergensis</name>
    <dbReference type="NCBI Taxonomy" id="1337665"/>
    <lineage>
        <taxon>Eukaryota</taxon>
        <taxon>Fungi</taxon>
        <taxon>Dikarya</taxon>
        <taxon>Ascomycota</taxon>
        <taxon>Pezizomycotina</taxon>
        <taxon>Sordariomycetes</taxon>
        <taxon>Xylariomycetidae</taxon>
        <taxon>Amphisphaeriales</taxon>
        <taxon>Apiosporaceae</taxon>
        <taxon>Apiospora</taxon>
    </lineage>
</organism>
<dbReference type="GO" id="GO:0016705">
    <property type="term" value="F:oxidoreductase activity, acting on paired donors, with incorporation or reduction of molecular oxygen"/>
    <property type="evidence" value="ECO:0007669"/>
    <property type="project" value="InterPro"/>
</dbReference>
<accession>A0AAW0R462</accession>
<reference evidence="7 8" key="1">
    <citation type="submission" date="2023-01" db="EMBL/GenBank/DDBJ databases">
        <title>Analysis of 21 Apiospora genomes using comparative genomics revels a genus with tremendous synthesis potential of carbohydrate active enzymes and secondary metabolites.</title>
        <authorList>
            <person name="Sorensen T."/>
        </authorList>
    </citation>
    <scope>NUCLEOTIDE SEQUENCE [LARGE SCALE GENOMIC DNA]</scope>
    <source>
        <strain evidence="7 8">CBS 117206</strain>
    </source>
</reference>
<evidence type="ECO:0000313" key="7">
    <source>
        <dbReference type="EMBL" id="KAK8123755.1"/>
    </source>
</evidence>
<feature type="binding site" description="axial binding residue" evidence="5">
    <location>
        <position position="444"/>
    </location>
    <ligand>
        <name>heme</name>
        <dbReference type="ChEBI" id="CHEBI:30413"/>
    </ligand>
    <ligandPart>
        <name>Fe</name>
        <dbReference type="ChEBI" id="CHEBI:18248"/>
    </ligandPart>
</feature>
<keyword evidence="6" id="KW-0560">Oxidoreductase</keyword>
<dbReference type="PANTHER" id="PTHR24305:SF147">
    <property type="entry name" value="P450, PUTATIVE (EUROFUNG)-RELATED"/>
    <property type="match status" value="1"/>
</dbReference>
<dbReference type="AlphaFoldDB" id="A0AAW0R462"/>
<keyword evidence="6" id="KW-0503">Monooxygenase</keyword>
<dbReference type="SUPFAM" id="SSF48264">
    <property type="entry name" value="Cytochrome P450"/>
    <property type="match status" value="1"/>
</dbReference>
<dbReference type="InterPro" id="IPR017972">
    <property type="entry name" value="Cyt_P450_CS"/>
</dbReference>
<comment type="similarity">
    <text evidence="6">Belongs to the cytochrome P450 family.</text>
</comment>
<dbReference type="GO" id="GO:0020037">
    <property type="term" value="F:heme binding"/>
    <property type="evidence" value="ECO:0007669"/>
    <property type="project" value="InterPro"/>
</dbReference>
<evidence type="ECO:0000313" key="8">
    <source>
        <dbReference type="Proteomes" id="UP001392437"/>
    </source>
</evidence>
<dbReference type="PRINTS" id="PR00385">
    <property type="entry name" value="P450"/>
</dbReference>
<evidence type="ECO:0000256" key="1">
    <source>
        <dbReference type="ARBA" id="ARBA00001971"/>
    </source>
</evidence>
<evidence type="ECO:0000256" key="2">
    <source>
        <dbReference type="ARBA" id="ARBA00022617"/>
    </source>
</evidence>
<gene>
    <name evidence="7" type="ORF">PG999_003673</name>
</gene>
<evidence type="ECO:0000256" key="5">
    <source>
        <dbReference type="PIRSR" id="PIRSR602401-1"/>
    </source>
</evidence>
<dbReference type="Proteomes" id="UP001392437">
    <property type="component" value="Unassembled WGS sequence"/>
</dbReference>
<proteinExistence type="inferred from homology"/>
<dbReference type="Gene3D" id="1.10.630.10">
    <property type="entry name" value="Cytochrome P450"/>
    <property type="match status" value="1"/>
</dbReference>
<comment type="caution">
    <text evidence="7">The sequence shown here is derived from an EMBL/GenBank/DDBJ whole genome shotgun (WGS) entry which is preliminary data.</text>
</comment>
<dbReference type="InterPro" id="IPR001128">
    <property type="entry name" value="Cyt_P450"/>
</dbReference>
<dbReference type="EMBL" id="JAQQWP010000003">
    <property type="protein sequence ID" value="KAK8123755.1"/>
    <property type="molecule type" value="Genomic_DNA"/>
</dbReference>
<evidence type="ECO:0000256" key="4">
    <source>
        <dbReference type="ARBA" id="ARBA00023004"/>
    </source>
</evidence>
<dbReference type="InterPro" id="IPR036396">
    <property type="entry name" value="Cyt_P450_sf"/>
</dbReference>
<keyword evidence="2 5" id="KW-0349">Heme</keyword>
<dbReference type="InterPro" id="IPR050121">
    <property type="entry name" value="Cytochrome_P450_monoxygenase"/>
</dbReference>
<comment type="cofactor">
    <cofactor evidence="1 5">
        <name>heme</name>
        <dbReference type="ChEBI" id="CHEBI:30413"/>
    </cofactor>
</comment>
<keyword evidence="8" id="KW-1185">Reference proteome</keyword>
<keyword evidence="4 5" id="KW-0408">Iron</keyword>
<dbReference type="PANTHER" id="PTHR24305">
    <property type="entry name" value="CYTOCHROME P450"/>
    <property type="match status" value="1"/>
</dbReference>
<dbReference type="PROSITE" id="PS00086">
    <property type="entry name" value="CYTOCHROME_P450"/>
    <property type="match status" value="1"/>
</dbReference>
<protein>
    <submittedName>
        <fullName evidence="7">Trichodiene oxygenase</fullName>
    </submittedName>
</protein>
<dbReference type="InterPro" id="IPR002401">
    <property type="entry name" value="Cyt_P450_E_grp-I"/>
</dbReference>
<dbReference type="Pfam" id="PF00067">
    <property type="entry name" value="p450"/>
    <property type="match status" value="1"/>
</dbReference>
<dbReference type="GO" id="GO:0004497">
    <property type="term" value="F:monooxygenase activity"/>
    <property type="evidence" value="ECO:0007669"/>
    <property type="project" value="UniProtKB-KW"/>
</dbReference>
<evidence type="ECO:0000256" key="3">
    <source>
        <dbReference type="ARBA" id="ARBA00022723"/>
    </source>
</evidence>
<name>A0AAW0R462_9PEZI</name>
<dbReference type="GO" id="GO:0005506">
    <property type="term" value="F:iron ion binding"/>
    <property type="evidence" value="ECO:0007669"/>
    <property type="project" value="InterPro"/>
</dbReference>
<dbReference type="CDD" id="cd11062">
    <property type="entry name" value="CYP58-like"/>
    <property type="match status" value="1"/>
</dbReference>
<sequence length="504" mass="57331">METLVVTFVRLAGLLAAYRLAIFLYNISPFHPLHKFPGPRFASMTYAYEAYYDLWLDGKYTRRIKTMHGEYGPIVRINPDELHCADPDMLDEIYAGGGRARDKWEHYAAIMPLSRAGFATISHDVHRVRRGAMARHFSRAQMLKLEGEIRDFTVRTVNKMIRCAGDPGFDVKEVFNCHTADIISQYCFGESMGFTDQEGFEPNFGTWVKSFLKTSYAVRHLTRNIPGFGALINTASSYFGSYMGEDVRNIHDQQRVHIPGHINRAIANKENGRVFAELLNSPLLPKSDKAMKRLVGEGFTLLVAGTETTAATLTYLVYRLLSEPTILKRLQEDMGNVDPKWTQLERVPYLWATVHEALRFTPGIAHRSARKAPLEELIYDKGEYHYIVPKGTPIGMSSMIQNMDPILFPNPQEFKPERWLLADGQQNYALEKKLLSFSRGSRICLGMDLAYCEMYLMAAELVLRVLPHSRLVDTTLEDVEYHHDCIVASPKSGFIAVRMVIDAE</sequence>
<evidence type="ECO:0000256" key="6">
    <source>
        <dbReference type="RuleBase" id="RU000461"/>
    </source>
</evidence>